<evidence type="ECO:0000256" key="2">
    <source>
        <dbReference type="SAM" id="Phobius"/>
    </source>
</evidence>
<accession>A0A2V1GZV3</accession>
<name>A0A2V1GZV3_9GAMM</name>
<dbReference type="Proteomes" id="UP000244906">
    <property type="component" value="Unassembled WGS sequence"/>
</dbReference>
<reference evidence="4 5" key="1">
    <citation type="submission" date="2018-04" db="EMBL/GenBank/DDBJ databases">
        <title>Thalassorhabdus spongiae gen. nov., sp. nov., isolated from a marine sponge in South-West Iceland.</title>
        <authorList>
            <person name="Knobloch S."/>
            <person name="Daussin A."/>
            <person name="Johannsson R."/>
            <person name="Marteinsson V.T."/>
        </authorList>
    </citation>
    <scope>NUCLEOTIDE SEQUENCE [LARGE SCALE GENOMIC DNA]</scope>
    <source>
        <strain evidence="4 5">Hp12</strain>
    </source>
</reference>
<organism evidence="4 5">
    <name type="scientific">Pelagibaculum spongiae</name>
    <dbReference type="NCBI Taxonomy" id="2080658"/>
    <lineage>
        <taxon>Bacteria</taxon>
        <taxon>Pseudomonadati</taxon>
        <taxon>Pseudomonadota</taxon>
        <taxon>Gammaproteobacteria</taxon>
        <taxon>Oceanospirillales</taxon>
        <taxon>Pelagibaculum</taxon>
    </lineage>
</organism>
<proteinExistence type="predicted"/>
<dbReference type="InterPro" id="IPR013517">
    <property type="entry name" value="FG-GAP"/>
</dbReference>
<dbReference type="InterPro" id="IPR028994">
    <property type="entry name" value="Integrin_alpha_N"/>
</dbReference>
<feature type="signal peptide" evidence="3">
    <location>
        <begin position="1"/>
        <end position="23"/>
    </location>
</feature>
<comment type="caution">
    <text evidence="4">The sequence shown here is derived from an EMBL/GenBank/DDBJ whole genome shotgun (WGS) entry which is preliminary data.</text>
</comment>
<evidence type="ECO:0008006" key="6">
    <source>
        <dbReference type="Google" id="ProtNLM"/>
    </source>
</evidence>
<keyword evidence="2" id="KW-1133">Transmembrane helix</keyword>
<feature type="chain" id="PRO_5016063996" description="VCBS repeat-containing protein" evidence="3">
    <location>
        <begin position="24"/>
        <end position="569"/>
    </location>
</feature>
<dbReference type="AlphaFoldDB" id="A0A2V1GZV3"/>
<evidence type="ECO:0000256" key="3">
    <source>
        <dbReference type="SAM" id="SignalP"/>
    </source>
</evidence>
<gene>
    <name evidence="4" type="ORF">DC094_01520</name>
</gene>
<keyword evidence="5" id="KW-1185">Reference proteome</keyword>
<dbReference type="OrthoDB" id="6196624at2"/>
<feature type="transmembrane region" description="Helical" evidence="2">
    <location>
        <begin position="547"/>
        <end position="564"/>
    </location>
</feature>
<evidence type="ECO:0000313" key="5">
    <source>
        <dbReference type="Proteomes" id="UP000244906"/>
    </source>
</evidence>
<dbReference type="SUPFAM" id="SSF69318">
    <property type="entry name" value="Integrin alpha N-terminal domain"/>
    <property type="match status" value="2"/>
</dbReference>
<dbReference type="PANTHER" id="PTHR44103:SF1">
    <property type="entry name" value="PROPROTEIN CONVERTASE P"/>
    <property type="match status" value="1"/>
</dbReference>
<dbReference type="EMBL" id="QDDL01000001">
    <property type="protein sequence ID" value="PVZ71733.1"/>
    <property type="molecule type" value="Genomic_DNA"/>
</dbReference>
<protein>
    <recommendedName>
        <fullName evidence="6">VCBS repeat-containing protein</fullName>
    </recommendedName>
</protein>
<dbReference type="PANTHER" id="PTHR44103">
    <property type="entry name" value="PROPROTEIN CONVERTASE P"/>
    <property type="match status" value="1"/>
</dbReference>
<dbReference type="Pfam" id="PF13517">
    <property type="entry name" value="FG-GAP_3"/>
    <property type="match status" value="1"/>
</dbReference>
<evidence type="ECO:0000313" key="4">
    <source>
        <dbReference type="EMBL" id="PVZ71733.1"/>
    </source>
</evidence>
<keyword evidence="2" id="KW-0812">Transmembrane</keyword>
<keyword evidence="1 3" id="KW-0732">Signal</keyword>
<keyword evidence="2" id="KW-0472">Membrane</keyword>
<dbReference type="Gene3D" id="2.130.10.130">
    <property type="entry name" value="Integrin alpha, N-terminal"/>
    <property type="match status" value="1"/>
</dbReference>
<sequence length="569" mass="60402">MSIKKTFTFSTLSALLFATQSYAFDVTVDSTTNRNYVELNQPAIFTFSVEYSASPSEAASRTTSISFAHSNSDVETVVSSDTTTCSDLTTNTFGQSSFSCPLVLQANTPQTIQVQITANSIPLDALGIVGRITASNAETDRFNNDAYPTIQIVNQVRSNPQQTLASANNASVVRAIDVNGDSYKDLLVGSHGASTVKIFINQGNGLFSTTPISLPGAATPSANEILAGDIDGDDLLDLIVTYPSIPASSGVPASTGGLVQYEINDQQVFSVGNLVSVSPQDIRSAALVDITGDALPDLILGNKGPNLIVTNTGSSISQANSPSLSIDGNFETRGVLTALINDDTVPDIFFMNQDGLSYIYESISTETSLATRFPTPEIDDNVIFSSNFIAGKFTSFGNGDETPDFIGAGIPGVLGRSVDYGQGYLVDALNFNHSFNSASFAPVPNSITDLLVSDFDNNGRDDLYLQLSNGDGLLYSRGSRKQNVYDAAPVAYNTVSNPVVTSADINNDNYPDLIAASQTNGGTQIFFNPLGSSDVSTTQGSESGGAVFSWIYLLLLPIFSIFYLRRKKL</sequence>
<evidence type="ECO:0000256" key="1">
    <source>
        <dbReference type="ARBA" id="ARBA00022729"/>
    </source>
</evidence>
<dbReference type="RefSeq" id="WP_116685322.1">
    <property type="nucleotide sequence ID" value="NZ_CAWNYD010000001.1"/>
</dbReference>